<reference evidence="2 4" key="2">
    <citation type="submission" date="2021-03" db="EMBL/GenBank/DDBJ databases">
        <authorList>
            <person name="Li Y."/>
            <person name="Li S."/>
            <person name="Chen M."/>
            <person name="Peng G."/>
            <person name="Tan Z."/>
            <person name="An Q."/>
        </authorList>
    </citation>
    <scope>NUCLEOTIDE SEQUENCE [LARGE SCALE GENOMIC DNA]</scope>
    <source>
        <strain evidence="2 4">Ola 51</strain>
    </source>
</reference>
<dbReference type="EMBL" id="FOKO01000003">
    <property type="protein sequence ID" value="SFC45567.1"/>
    <property type="molecule type" value="Genomic_DNA"/>
</dbReference>
<dbReference type="RefSeq" id="WP_064564764.1">
    <property type="nucleotide sequence ID" value="NZ_CP014007.2"/>
</dbReference>
<evidence type="ECO:0000256" key="1">
    <source>
        <dbReference type="SAM" id="SignalP"/>
    </source>
</evidence>
<evidence type="ECO:0000313" key="5">
    <source>
        <dbReference type="Proteomes" id="UP000182314"/>
    </source>
</evidence>
<name>A0AA94H3C1_9ENTR</name>
<dbReference type="AlphaFoldDB" id="A0AA94H3C1"/>
<organism evidence="3 5">
    <name type="scientific">Kosakonia oryzae</name>
    <dbReference type="NCBI Taxonomy" id="497725"/>
    <lineage>
        <taxon>Bacteria</taxon>
        <taxon>Pseudomonadati</taxon>
        <taxon>Pseudomonadota</taxon>
        <taxon>Gammaproteobacteria</taxon>
        <taxon>Enterobacterales</taxon>
        <taxon>Enterobacteriaceae</taxon>
        <taxon>Kosakonia</taxon>
    </lineage>
</organism>
<gene>
    <name evidence="2" type="ORF">AWR26_07690</name>
    <name evidence="3" type="ORF">SAMN05216286_2335</name>
</gene>
<keyword evidence="1" id="KW-0732">Signal</keyword>
<keyword evidence="4" id="KW-1185">Reference proteome</keyword>
<feature type="signal peptide" evidence="1">
    <location>
        <begin position="1"/>
        <end position="19"/>
    </location>
</feature>
<sequence length="135" mass="14956">MKLLALGLVLATASCAVFAEGGQSVGCFTSGKTNVKFVQIDQDGISLGYVKYQKSKVAIPLIYVSSTTEKNEEGGPDQFTIKWAEFINGKINGYYTVMSQGARFYQFEYKSRTNAITRFEDNTNAYNSDGTDCHW</sequence>
<accession>A0AA94H3C1</accession>
<dbReference type="Proteomes" id="UP000182314">
    <property type="component" value="Unassembled WGS sequence"/>
</dbReference>
<reference evidence="3 5" key="1">
    <citation type="submission" date="2016-10" db="EMBL/GenBank/DDBJ databases">
        <authorList>
            <person name="Varghese N."/>
            <person name="Submissions S."/>
        </authorList>
    </citation>
    <scope>NUCLEOTIDE SEQUENCE [LARGE SCALE GENOMIC DNA]</scope>
    <source>
        <strain evidence="3 5">CGMCC 1.7012</strain>
    </source>
</reference>
<evidence type="ECO:0000313" key="2">
    <source>
        <dbReference type="EMBL" id="ANI82036.1"/>
    </source>
</evidence>
<dbReference type="PROSITE" id="PS51257">
    <property type="entry name" value="PROKAR_LIPOPROTEIN"/>
    <property type="match status" value="1"/>
</dbReference>
<dbReference type="Proteomes" id="UP000078227">
    <property type="component" value="Chromosome"/>
</dbReference>
<proteinExistence type="predicted"/>
<dbReference type="EMBL" id="CP014007">
    <property type="protein sequence ID" value="ANI82036.1"/>
    <property type="molecule type" value="Genomic_DNA"/>
</dbReference>
<protein>
    <submittedName>
        <fullName evidence="3">Uncharacterized protein</fullName>
    </submittedName>
</protein>
<evidence type="ECO:0000313" key="3">
    <source>
        <dbReference type="EMBL" id="SFC45567.1"/>
    </source>
</evidence>
<evidence type="ECO:0000313" key="4">
    <source>
        <dbReference type="Proteomes" id="UP000078227"/>
    </source>
</evidence>
<dbReference type="KEGG" id="kor:AWR26_07690"/>
<feature type="chain" id="PRO_5041739820" evidence="1">
    <location>
        <begin position="20"/>
        <end position="135"/>
    </location>
</feature>